<keyword evidence="4" id="KW-1185">Reference proteome</keyword>
<evidence type="ECO:0000256" key="1">
    <source>
        <dbReference type="SAM" id="MobiDB-lite"/>
    </source>
</evidence>
<reference evidence="2 4" key="1">
    <citation type="journal article" date="2012" name="Nature">
        <title>Algal genomes reveal evolutionary mosaicism and the fate of nucleomorphs.</title>
        <authorList>
            <consortium name="DOE Joint Genome Institute"/>
            <person name="Curtis B.A."/>
            <person name="Tanifuji G."/>
            <person name="Burki F."/>
            <person name="Gruber A."/>
            <person name="Irimia M."/>
            <person name="Maruyama S."/>
            <person name="Arias M.C."/>
            <person name="Ball S.G."/>
            <person name="Gile G.H."/>
            <person name="Hirakawa Y."/>
            <person name="Hopkins J.F."/>
            <person name="Kuo A."/>
            <person name="Rensing S.A."/>
            <person name="Schmutz J."/>
            <person name="Symeonidi A."/>
            <person name="Elias M."/>
            <person name="Eveleigh R.J."/>
            <person name="Herman E.K."/>
            <person name="Klute M.J."/>
            <person name="Nakayama T."/>
            <person name="Obornik M."/>
            <person name="Reyes-Prieto A."/>
            <person name="Armbrust E.V."/>
            <person name="Aves S.J."/>
            <person name="Beiko R.G."/>
            <person name="Coutinho P."/>
            <person name="Dacks J.B."/>
            <person name="Durnford D.G."/>
            <person name="Fast N.M."/>
            <person name="Green B.R."/>
            <person name="Grisdale C.J."/>
            <person name="Hempel F."/>
            <person name="Henrissat B."/>
            <person name="Hoppner M.P."/>
            <person name="Ishida K."/>
            <person name="Kim E."/>
            <person name="Koreny L."/>
            <person name="Kroth P.G."/>
            <person name="Liu Y."/>
            <person name="Malik S.B."/>
            <person name="Maier U.G."/>
            <person name="McRose D."/>
            <person name="Mock T."/>
            <person name="Neilson J.A."/>
            <person name="Onodera N.T."/>
            <person name="Poole A.M."/>
            <person name="Pritham E.J."/>
            <person name="Richards T.A."/>
            <person name="Rocap G."/>
            <person name="Roy S.W."/>
            <person name="Sarai C."/>
            <person name="Schaack S."/>
            <person name="Shirato S."/>
            <person name="Slamovits C.H."/>
            <person name="Spencer D.F."/>
            <person name="Suzuki S."/>
            <person name="Worden A.Z."/>
            <person name="Zauner S."/>
            <person name="Barry K."/>
            <person name="Bell C."/>
            <person name="Bharti A.K."/>
            <person name="Crow J.A."/>
            <person name="Grimwood J."/>
            <person name="Kramer R."/>
            <person name="Lindquist E."/>
            <person name="Lucas S."/>
            <person name="Salamov A."/>
            <person name="McFadden G.I."/>
            <person name="Lane C.E."/>
            <person name="Keeling P.J."/>
            <person name="Gray M.W."/>
            <person name="Grigoriev I.V."/>
            <person name="Archibald J.M."/>
        </authorList>
    </citation>
    <scope>NUCLEOTIDE SEQUENCE</scope>
    <source>
        <strain evidence="2 4">CCMP2712</strain>
    </source>
</reference>
<protein>
    <submittedName>
        <fullName evidence="2 3">Uncharacterized protein</fullName>
    </submittedName>
</protein>
<dbReference type="Proteomes" id="UP000011087">
    <property type="component" value="Unassembled WGS sequence"/>
</dbReference>
<gene>
    <name evidence="2" type="ORF">GUITHDRAFT_152810</name>
</gene>
<evidence type="ECO:0000313" key="2">
    <source>
        <dbReference type="EMBL" id="EKX44967.1"/>
    </source>
</evidence>
<dbReference type="HOGENOM" id="CLU_2228329_0_0_1"/>
<dbReference type="EnsemblProtists" id="EKX44967">
    <property type="protein sequence ID" value="EKX44967"/>
    <property type="gene ID" value="GUITHDRAFT_152810"/>
</dbReference>
<organism evidence="2">
    <name type="scientific">Guillardia theta (strain CCMP2712)</name>
    <name type="common">Cryptophyte</name>
    <dbReference type="NCBI Taxonomy" id="905079"/>
    <lineage>
        <taxon>Eukaryota</taxon>
        <taxon>Cryptophyceae</taxon>
        <taxon>Pyrenomonadales</taxon>
        <taxon>Geminigeraceae</taxon>
        <taxon>Guillardia</taxon>
    </lineage>
</organism>
<sequence>MGTCFGKCFGSKSGKFQGHGATSGYTQSDAEDGLGGRAPNTYATQQNYDQPDADERRKNALAAAERRAAESNMRGVQGSKQTLSPQRPGSSSGRKELNMSDKGAWN</sequence>
<dbReference type="PaxDb" id="55529-EKX44967"/>
<name>L1J9H5_GUITC</name>
<dbReference type="AlphaFoldDB" id="L1J9H5"/>
<dbReference type="KEGG" id="gtt:GUITHDRAFT_152810"/>
<feature type="compositionally biased region" description="Basic and acidic residues" evidence="1">
    <location>
        <begin position="53"/>
        <end position="69"/>
    </location>
</feature>
<evidence type="ECO:0000313" key="3">
    <source>
        <dbReference type="EnsemblProtists" id="EKX44967"/>
    </source>
</evidence>
<dbReference type="RefSeq" id="XP_005831947.1">
    <property type="nucleotide sequence ID" value="XM_005831890.1"/>
</dbReference>
<reference evidence="3" key="3">
    <citation type="submission" date="2015-06" db="UniProtKB">
        <authorList>
            <consortium name="EnsemblProtists"/>
        </authorList>
    </citation>
    <scope>IDENTIFICATION</scope>
</reference>
<accession>L1J9H5</accession>
<dbReference type="EMBL" id="JH993001">
    <property type="protein sequence ID" value="EKX44967.1"/>
    <property type="molecule type" value="Genomic_DNA"/>
</dbReference>
<evidence type="ECO:0000313" key="4">
    <source>
        <dbReference type="Proteomes" id="UP000011087"/>
    </source>
</evidence>
<feature type="region of interest" description="Disordered" evidence="1">
    <location>
        <begin position="12"/>
        <end position="106"/>
    </location>
</feature>
<proteinExistence type="predicted"/>
<feature type="compositionally biased region" description="Polar residues" evidence="1">
    <location>
        <begin position="78"/>
        <end position="92"/>
    </location>
</feature>
<dbReference type="GeneID" id="17301728"/>
<reference evidence="4" key="2">
    <citation type="submission" date="2012-11" db="EMBL/GenBank/DDBJ databases">
        <authorList>
            <person name="Kuo A."/>
            <person name="Curtis B.A."/>
            <person name="Tanifuji G."/>
            <person name="Burki F."/>
            <person name="Gruber A."/>
            <person name="Irimia M."/>
            <person name="Maruyama S."/>
            <person name="Arias M.C."/>
            <person name="Ball S.G."/>
            <person name="Gile G.H."/>
            <person name="Hirakawa Y."/>
            <person name="Hopkins J.F."/>
            <person name="Rensing S.A."/>
            <person name="Schmutz J."/>
            <person name="Symeonidi A."/>
            <person name="Elias M."/>
            <person name="Eveleigh R.J."/>
            <person name="Herman E.K."/>
            <person name="Klute M.J."/>
            <person name="Nakayama T."/>
            <person name="Obornik M."/>
            <person name="Reyes-Prieto A."/>
            <person name="Armbrust E.V."/>
            <person name="Aves S.J."/>
            <person name="Beiko R.G."/>
            <person name="Coutinho P."/>
            <person name="Dacks J.B."/>
            <person name="Durnford D.G."/>
            <person name="Fast N.M."/>
            <person name="Green B.R."/>
            <person name="Grisdale C."/>
            <person name="Hempe F."/>
            <person name="Henrissat B."/>
            <person name="Hoppner M.P."/>
            <person name="Ishida K.-I."/>
            <person name="Kim E."/>
            <person name="Koreny L."/>
            <person name="Kroth P.G."/>
            <person name="Liu Y."/>
            <person name="Malik S.-B."/>
            <person name="Maier U.G."/>
            <person name="McRose D."/>
            <person name="Mock T."/>
            <person name="Neilson J.A."/>
            <person name="Onodera N.T."/>
            <person name="Poole A.M."/>
            <person name="Pritham E.J."/>
            <person name="Richards T.A."/>
            <person name="Rocap G."/>
            <person name="Roy S.W."/>
            <person name="Sarai C."/>
            <person name="Schaack S."/>
            <person name="Shirato S."/>
            <person name="Slamovits C.H."/>
            <person name="Spencer D.F."/>
            <person name="Suzuki S."/>
            <person name="Worden A.Z."/>
            <person name="Zauner S."/>
            <person name="Barry K."/>
            <person name="Bell C."/>
            <person name="Bharti A.K."/>
            <person name="Crow J.A."/>
            <person name="Grimwood J."/>
            <person name="Kramer R."/>
            <person name="Lindquist E."/>
            <person name="Lucas S."/>
            <person name="Salamov A."/>
            <person name="McFadden G.I."/>
            <person name="Lane C.E."/>
            <person name="Keeling P.J."/>
            <person name="Gray M.W."/>
            <person name="Grigoriev I.V."/>
            <person name="Archibald J.M."/>
        </authorList>
    </citation>
    <scope>NUCLEOTIDE SEQUENCE</scope>
    <source>
        <strain evidence="4">CCMP2712</strain>
    </source>
</reference>